<evidence type="ECO:0000313" key="3">
    <source>
        <dbReference type="Proteomes" id="UP000290572"/>
    </source>
</evidence>
<gene>
    <name evidence="2" type="ORF">ROHU_021145</name>
    <name evidence="1" type="ORF">ROHU_032236</name>
</gene>
<name>A0A498MYQ9_LABRO</name>
<protein>
    <submittedName>
        <fullName evidence="2">Uncharacterized protein</fullName>
    </submittedName>
</protein>
<dbReference type="EMBL" id="QBIY01012259">
    <property type="protein sequence ID" value="RXN25940.1"/>
    <property type="molecule type" value="Genomic_DNA"/>
</dbReference>
<accession>A0A498MYQ9</accession>
<evidence type="ECO:0000313" key="2">
    <source>
        <dbReference type="EMBL" id="RXN25940.1"/>
    </source>
</evidence>
<dbReference type="AlphaFoldDB" id="A0A498MYQ9"/>
<reference evidence="2 3" key="1">
    <citation type="submission" date="2018-03" db="EMBL/GenBank/DDBJ databases">
        <title>Draft genome sequence of Rohu Carp (Labeo rohita).</title>
        <authorList>
            <person name="Das P."/>
            <person name="Kushwaha B."/>
            <person name="Joshi C.G."/>
            <person name="Kumar D."/>
            <person name="Nagpure N.S."/>
            <person name="Sahoo L."/>
            <person name="Das S.P."/>
            <person name="Bit A."/>
            <person name="Patnaik S."/>
            <person name="Meher P.K."/>
            <person name="Jayasankar P."/>
            <person name="Koringa P.G."/>
            <person name="Patel N.V."/>
            <person name="Hinsu A.T."/>
            <person name="Kumar R."/>
            <person name="Pandey M."/>
            <person name="Agarwal S."/>
            <person name="Srivastava S."/>
            <person name="Singh M."/>
            <person name="Iquebal M.A."/>
            <person name="Jaiswal S."/>
            <person name="Angadi U.B."/>
            <person name="Kumar N."/>
            <person name="Raza M."/>
            <person name="Shah T.M."/>
            <person name="Rai A."/>
            <person name="Jena J.K."/>
        </authorList>
    </citation>
    <scope>NUCLEOTIDE SEQUENCE [LARGE SCALE GENOMIC DNA]</scope>
    <source>
        <strain evidence="2">DASCIFA01</strain>
        <tissue evidence="2">Testis</tissue>
    </source>
</reference>
<comment type="caution">
    <text evidence="2">The sequence shown here is derived from an EMBL/GenBank/DDBJ whole genome shotgun (WGS) entry which is preliminary data.</text>
</comment>
<sequence>MPCSATINRKRDCKKKAGEKVTFTPPSSVFDLSQWSKQADRTTLGVKGSSFKSFAISCTLVARSLGAISANYFVSGVSRILDTDVMEVFCPSPPSADGRFPHGARLPVVGTDCQSLCL</sequence>
<organism evidence="2 3">
    <name type="scientific">Labeo rohita</name>
    <name type="common">Indian major carp</name>
    <name type="synonym">Cyprinus rohita</name>
    <dbReference type="NCBI Taxonomy" id="84645"/>
    <lineage>
        <taxon>Eukaryota</taxon>
        <taxon>Metazoa</taxon>
        <taxon>Chordata</taxon>
        <taxon>Craniata</taxon>
        <taxon>Vertebrata</taxon>
        <taxon>Euteleostomi</taxon>
        <taxon>Actinopterygii</taxon>
        <taxon>Neopterygii</taxon>
        <taxon>Teleostei</taxon>
        <taxon>Ostariophysi</taxon>
        <taxon>Cypriniformes</taxon>
        <taxon>Cyprinidae</taxon>
        <taxon>Labeoninae</taxon>
        <taxon>Labeonini</taxon>
        <taxon>Labeo</taxon>
    </lineage>
</organism>
<proteinExistence type="predicted"/>
<evidence type="ECO:0000313" key="1">
    <source>
        <dbReference type="EMBL" id="RXN07544.1"/>
    </source>
</evidence>
<dbReference type="Proteomes" id="UP000290572">
    <property type="component" value="Unassembled WGS sequence"/>
</dbReference>
<keyword evidence="3" id="KW-1185">Reference proteome</keyword>
<dbReference type="EMBL" id="QBIY01013345">
    <property type="protein sequence ID" value="RXN07544.1"/>
    <property type="molecule type" value="Genomic_DNA"/>
</dbReference>